<organism evidence="1 2">
    <name type="scientific">Phlebia brevispora</name>
    <dbReference type="NCBI Taxonomy" id="194682"/>
    <lineage>
        <taxon>Eukaryota</taxon>
        <taxon>Fungi</taxon>
        <taxon>Dikarya</taxon>
        <taxon>Basidiomycota</taxon>
        <taxon>Agaricomycotina</taxon>
        <taxon>Agaricomycetes</taxon>
        <taxon>Polyporales</taxon>
        <taxon>Meruliaceae</taxon>
        <taxon>Phlebia</taxon>
    </lineage>
</organism>
<protein>
    <submittedName>
        <fullName evidence="1">Uncharacterized protein</fullName>
    </submittedName>
</protein>
<evidence type="ECO:0000313" key="2">
    <source>
        <dbReference type="Proteomes" id="UP001148662"/>
    </source>
</evidence>
<gene>
    <name evidence="1" type="ORF">NM688_g6111</name>
</gene>
<keyword evidence="2" id="KW-1185">Reference proteome</keyword>
<evidence type="ECO:0000313" key="1">
    <source>
        <dbReference type="EMBL" id="KAJ3541270.1"/>
    </source>
</evidence>
<accession>A0ACC1SJZ8</accession>
<reference evidence="1" key="1">
    <citation type="submission" date="2022-07" db="EMBL/GenBank/DDBJ databases">
        <title>Genome Sequence of Phlebia brevispora.</title>
        <authorList>
            <person name="Buettner E."/>
        </authorList>
    </citation>
    <scope>NUCLEOTIDE SEQUENCE</scope>
    <source>
        <strain evidence="1">MPL23</strain>
    </source>
</reference>
<sequence length="669" mass="75056">MARTSFGGRSKARKTARPLNRKDASIKRWEKPSDIPLDEEDEFHASRDRILLDGEGLPSDDEGDEEEVFALKGMSDESDEDDEGEAGGSFGDDDDDDDNLEELAANVAKANAKAASKKAKGKQKEGPPPSSDASDSESEDEGWGRNKASYYSSNAAQLESDDEEANELEEQEAKRLQSKVRDVMVDDDFGLGDIPDTAPEEEFEAGTEHPPPVVENLPSDKQSLLRHLEKTNPEALALARDWDDIARTLVRTQQKIAQLEEQQEGKRGEADIIGQGMIHLYYQALLQYSVTLAFYLYLRSSDEYVARPELLRSHPIMGRLLTFKQHISTLEELEADDDEEYFSGSDLEEYQLFKNSQKEAADELRALMEESLLAMQQYAATLNAAPAESKKEKAPTEKKPKETKAGEPPKKKRKTAKPALPVFDLEEPEFPAKTKSSSRTPQSVDTDAFGEHTALDTADAQDKAARKRSLRFHTAKIESGSARRERARAGTGGDDDIPWKERRKEREERQKKELEKSRGQGGDDLDGEEPEPSESLSKKRRRDEEGSDDDDAGEAEGYYDLVKRKSREKKEKKKEDYETAKALERDVLIEADTADGPRALTRAILKNKGLTPHRPKSVRNPRVKKRMRYEQAKKKVASQKAVYKGGISDTGRYEGEKSGISKVIKSRRL</sequence>
<dbReference type="EMBL" id="JANHOG010001213">
    <property type="protein sequence ID" value="KAJ3541270.1"/>
    <property type="molecule type" value="Genomic_DNA"/>
</dbReference>
<dbReference type="Proteomes" id="UP001148662">
    <property type="component" value="Unassembled WGS sequence"/>
</dbReference>
<comment type="caution">
    <text evidence="1">The sequence shown here is derived from an EMBL/GenBank/DDBJ whole genome shotgun (WGS) entry which is preliminary data.</text>
</comment>
<name>A0ACC1SJZ8_9APHY</name>
<proteinExistence type="predicted"/>